<organism evidence="1 2">
    <name type="scientific">Ganoderma sinense ZZ0214-1</name>
    <dbReference type="NCBI Taxonomy" id="1077348"/>
    <lineage>
        <taxon>Eukaryota</taxon>
        <taxon>Fungi</taxon>
        <taxon>Dikarya</taxon>
        <taxon>Basidiomycota</taxon>
        <taxon>Agaricomycotina</taxon>
        <taxon>Agaricomycetes</taxon>
        <taxon>Polyporales</taxon>
        <taxon>Polyporaceae</taxon>
        <taxon>Ganoderma</taxon>
    </lineage>
</organism>
<comment type="caution">
    <text evidence="1">The sequence shown here is derived from an EMBL/GenBank/DDBJ whole genome shotgun (WGS) entry which is preliminary data.</text>
</comment>
<dbReference type="OrthoDB" id="2756395at2759"/>
<keyword evidence="2" id="KW-1185">Reference proteome</keyword>
<dbReference type="STRING" id="1077348.A0A2G8S7I6"/>
<gene>
    <name evidence="1" type="ORF">GSI_08178</name>
</gene>
<evidence type="ECO:0000313" key="2">
    <source>
        <dbReference type="Proteomes" id="UP000230002"/>
    </source>
</evidence>
<reference evidence="1 2" key="1">
    <citation type="journal article" date="2015" name="Sci. Rep.">
        <title>Chromosome-level genome map provides insights into diverse defense mechanisms in the medicinal fungus Ganoderma sinense.</title>
        <authorList>
            <person name="Zhu Y."/>
            <person name="Xu J."/>
            <person name="Sun C."/>
            <person name="Zhou S."/>
            <person name="Xu H."/>
            <person name="Nelson D.R."/>
            <person name="Qian J."/>
            <person name="Song J."/>
            <person name="Luo H."/>
            <person name="Xiang L."/>
            <person name="Li Y."/>
            <person name="Xu Z."/>
            <person name="Ji A."/>
            <person name="Wang L."/>
            <person name="Lu S."/>
            <person name="Hayward A."/>
            <person name="Sun W."/>
            <person name="Li X."/>
            <person name="Schwartz D.C."/>
            <person name="Wang Y."/>
            <person name="Chen S."/>
        </authorList>
    </citation>
    <scope>NUCLEOTIDE SEQUENCE [LARGE SCALE GENOMIC DNA]</scope>
    <source>
        <strain evidence="1 2">ZZ0214-1</strain>
    </source>
</reference>
<sequence>MSVKPWDIYVEELLPIGYGHPLWMPEPDSNGRQVFIGDVGWLKAGAFRALFNSMEDADHPTNQEKKVPVGFQMFRPSDLSI</sequence>
<dbReference type="Proteomes" id="UP000230002">
    <property type="component" value="Unassembled WGS sequence"/>
</dbReference>
<name>A0A2G8S7I6_9APHY</name>
<proteinExistence type="predicted"/>
<accession>A0A2G8S7I6</accession>
<evidence type="ECO:0000313" key="1">
    <source>
        <dbReference type="EMBL" id="PIL29739.1"/>
    </source>
</evidence>
<dbReference type="AlphaFoldDB" id="A0A2G8S7I6"/>
<protein>
    <submittedName>
        <fullName evidence="1">Uncharacterized protein</fullName>
    </submittedName>
</protein>
<dbReference type="EMBL" id="AYKW01000019">
    <property type="protein sequence ID" value="PIL29739.1"/>
    <property type="molecule type" value="Genomic_DNA"/>
</dbReference>